<dbReference type="InterPro" id="IPR027417">
    <property type="entry name" value="P-loop_NTPase"/>
</dbReference>
<feature type="compositionally biased region" description="Low complexity" evidence="9">
    <location>
        <begin position="12"/>
        <end position="35"/>
    </location>
</feature>
<evidence type="ECO:0000256" key="5">
    <source>
        <dbReference type="ARBA" id="ARBA00023175"/>
    </source>
</evidence>
<feature type="compositionally biased region" description="Low complexity" evidence="9">
    <location>
        <begin position="124"/>
        <end position="144"/>
    </location>
</feature>
<dbReference type="GO" id="GO:0005524">
    <property type="term" value="F:ATP binding"/>
    <property type="evidence" value="ECO:0007669"/>
    <property type="project" value="UniProtKB-UniRule"/>
</dbReference>
<feature type="compositionally biased region" description="Polar residues" evidence="9">
    <location>
        <begin position="41"/>
        <end position="50"/>
    </location>
</feature>
<dbReference type="Pfam" id="PF00225">
    <property type="entry name" value="Kinesin"/>
    <property type="match status" value="1"/>
</dbReference>
<name>A0A854Q7T0_CRYNE</name>
<feature type="compositionally biased region" description="Pro residues" evidence="9">
    <location>
        <begin position="1"/>
        <end position="11"/>
    </location>
</feature>
<dbReference type="SMART" id="SM00129">
    <property type="entry name" value="KISc"/>
    <property type="match status" value="1"/>
</dbReference>
<keyword evidence="8" id="KW-0175">Coiled coil</keyword>
<comment type="caution">
    <text evidence="11">The sequence shown here is derived from an EMBL/GenBank/DDBJ whole genome shotgun (WGS) entry which is preliminary data.</text>
</comment>
<evidence type="ECO:0000256" key="9">
    <source>
        <dbReference type="SAM" id="MobiDB-lite"/>
    </source>
</evidence>
<evidence type="ECO:0000256" key="8">
    <source>
        <dbReference type="SAM" id="Coils"/>
    </source>
</evidence>
<comment type="similarity">
    <text evidence="1">Belongs to the TRAFAC class myosin-kinesin ATPase superfamily. Kinesin family. KIN-14 subfamily.</text>
</comment>
<feature type="binding site" evidence="6">
    <location>
        <begin position="514"/>
        <end position="521"/>
    </location>
    <ligand>
        <name>ATP</name>
        <dbReference type="ChEBI" id="CHEBI:30616"/>
    </ligand>
</feature>
<proteinExistence type="inferred from homology"/>
<dbReference type="PANTHER" id="PTHR47972:SF45">
    <property type="entry name" value="PROTEIN CLARET SEGREGATIONAL"/>
    <property type="match status" value="1"/>
</dbReference>
<keyword evidence="2 7" id="KW-0493">Microtubule</keyword>
<feature type="region of interest" description="Disordered" evidence="9">
    <location>
        <begin position="1"/>
        <end position="200"/>
    </location>
</feature>
<dbReference type="PRINTS" id="PR00380">
    <property type="entry name" value="KINESINHEAVY"/>
</dbReference>
<keyword evidence="3 6" id="KW-0547">Nucleotide-binding</keyword>
<sequence>MEQENNPPPLSRLPRLASPMKPSSIPVPSAASSIPHMPPLTSDNNANTGISKRKMPSSPMGPPIAKRSVSGGAPPTSASALGKSTMGAAASAGLRTSQRKPTSGGFVPKPKAPATRPGTSLGVSTRRTAGSTGSTSSASSSGATVRPATTRSRSGLAPPARPPTAAGTSRTGAMTRAGSVLGRSTGPTTRPGARVPAASGVVKDHDGRLENVEMMLGNFHHLFEAEQAKISTLQSSQESLQALLQSTQTTERAARLDLTSASEEIAALRSSHAREIDELERTIARKEREKKNLEDELRDGRDELSRERDIVRTLKFQLAEQSTKHLTLEAQLSASQTQLTNLQSEVERATLAVSAMKAELQVGQDRAHDAEMKAEKKVREAEEERDRRIAEIEEELRTAETIRRKLHNQVQELKGNIRVFARVRPVLPHELSNPEGVADIAYGDERTAQETGQSQIVVTSRSESATGKEREQINQFTFDKIFAPKAGQKEVFEEISMLAQSVLDGYNVCIFAYGQTGSGKSWTMEGAQDEENAGLIPRAIDMIFKVSGQLKDRGWKYQMEGQFLEVYNEVINDLLGNGQFDTKKHEIKLDKDGKISVTEAVSVPLSNPKQVHSLLERAQSRRAVAATLMNERSSRSHSVFTLKVKGVNPLTDEKCEAMLNLVDLAGSERIEKSGAGENKDRLKEAININKSLSALADVIGALGQGQQGGHVPYRNSTLTRLLQTSLSGSSKTLMLCNLSPLATHLGETLCSLRFATKVNTTQVGQAKKAISR</sequence>
<organism evidence="11 12">
    <name type="scientific">Cryptococcus neoformans Tu259-1</name>
    <dbReference type="NCBI Taxonomy" id="1230072"/>
    <lineage>
        <taxon>Eukaryota</taxon>
        <taxon>Fungi</taxon>
        <taxon>Dikarya</taxon>
        <taxon>Basidiomycota</taxon>
        <taxon>Agaricomycotina</taxon>
        <taxon>Tremellomycetes</taxon>
        <taxon>Tremellales</taxon>
        <taxon>Cryptococcaceae</taxon>
        <taxon>Cryptococcus</taxon>
        <taxon>Cryptococcus neoformans species complex</taxon>
    </lineage>
</organism>
<gene>
    <name evidence="11" type="ORF">C361_04393</name>
</gene>
<evidence type="ECO:0000259" key="10">
    <source>
        <dbReference type="PROSITE" id="PS50067"/>
    </source>
</evidence>
<dbReference type="CDD" id="cd01366">
    <property type="entry name" value="KISc_C_terminal"/>
    <property type="match status" value="1"/>
</dbReference>
<evidence type="ECO:0000256" key="6">
    <source>
        <dbReference type="PROSITE-ProRule" id="PRU00283"/>
    </source>
</evidence>
<dbReference type="InterPro" id="IPR036961">
    <property type="entry name" value="Kinesin_motor_dom_sf"/>
</dbReference>
<protein>
    <recommendedName>
        <fullName evidence="7">Kinesin-like protein</fullName>
    </recommendedName>
</protein>
<dbReference type="GO" id="GO:0008017">
    <property type="term" value="F:microtubule binding"/>
    <property type="evidence" value="ECO:0007669"/>
    <property type="project" value="InterPro"/>
</dbReference>
<keyword evidence="4 6" id="KW-0067">ATP-binding</keyword>
<feature type="domain" description="Kinesin motor" evidence="10">
    <location>
        <begin position="416"/>
        <end position="761"/>
    </location>
</feature>
<dbReference type="InterPro" id="IPR001752">
    <property type="entry name" value="Kinesin_motor_dom"/>
</dbReference>
<dbReference type="GO" id="GO:0003777">
    <property type="term" value="F:microtubule motor activity"/>
    <property type="evidence" value="ECO:0007669"/>
    <property type="project" value="InterPro"/>
</dbReference>
<evidence type="ECO:0000256" key="4">
    <source>
        <dbReference type="ARBA" id="ARBA00022840"/>
    </source>
</evidence>
<feature type="coiled-coil region" evidence="8">
    <location>
        <begin position="269"/>
        <end position="416"/>
    </location>
</feature>
<dbReference type="Proteomes" id="UP000199727">
    <property type="component" value="Unassembled WGS sequence"/>
</dbReference>
<evidence type="ECO:0000256" key="7">
    <source>
        <dbReference type="RuleBase" id="RU000394"/>
    </source>
</evidence>
<dbReference type="PROSITE" id="PS00411">
    <property type="entry name" value="KINESIN_MOTOR_1"/>
    <property type="match status" value="1"/>
</dbReference>
<keyword evidence="5 6" id="KW-0505">Motor protein</keyword>
<dbReference type="OrthoDB" id="3176171at2759"/>
<dbReference type="Gene3D" id="3.40.850.10">
    <property type="entry name" value="Kinesin motor domain"/>
    <property type="match status" value="1"/>
</dbReference>
<evidence type="ECO:0000256" key="1">
    <source>
        <dbReference type="ARBA" id="ARBA00010899"/>
    </source>
</evidence>
<dbReference type="GO" id="GO:0007018">
    <property type="term" value="P:microtubule-based movement"/>
    <property type="evidence" value="ECO:0007669"/>
    <property type="project" value="InterPro"/>
</dbReference>
<dbReference type="EMBL" id="AMKT01000056">
    <property type="protein sequence ID" value="OXG18271.1"/>
    <property type="molecule type" value="Genomic_DNA"/>
</dbReference>
<evidence type="ECO:0000313" key="11">
    <source>
        <dbReference type="EMBL" id="OXG18271.1"/>
    </source>
</evidence>
<dbReference type="SUPFAM" id="SSF52540">
    <property type="entry name" value="P-loop containing nucleoside triphosphate hydrolases"/>
    <property type="match status" value="1"/>
</dbReference>
<evidence type="ECO:0000313" key="12">
    <source>
        <dbReference type="Proteomes" id="UP000199727"/>
    </source>
</evidence>
<dbReference type="GO" id="GO:0005874">
    <property type="term" value="C:microtubule"/>
    <property type="evidence" value="ECO:0007669"/>
    <property type="project" value="UniProtKB-KW"/>
</dbReference>
<dbReference type="PROSITE" id="PS50067">
    <property type="entry name" value="KINESIN_MOTOR_2"/>
    <property type="match status" value="1"/>
</dbReference>
<dbReference type="PANTHER" id="PTHR47972">
    <property type="entry name" value="KINESIN-LIKE PROTEIN KLP-3"/>
    <property type="match status" value="1"/>
</dbReference>
<evidence type="ECO:0000256" key="2">
    <source>
        <dbReference type="ARBA" id="ARBA00022701"/>
    </source>
</evidence>
<dbReference type="InterPro" id="IPR019821">
    <property type="entry name" value="Kinesin_motor_CS"/>
</dbReference>
<accession>A0A854Q7T0</accession>
<reference evidence="11 12" key="1">
    <citation type="submission" date="2017-06" db="EMBL/GenBank/DDBJ databases">
        <title>Global population genomics of the pathogenic fungus Cryptococcus neoformans var. grubii.</title>
        <authorList>
            <person name="Cuomo C."/>
            <person name="Litvintseva A."/>
            <person name="Chen Y."/>
            <person name="Young S."/>
            <person name="Zeng Q."/>
            <person name="Chapman S."/>
            <person name="Gujja S."/>
            <person name="Saif S."/>
            <person name="Birren B."/>
        </authorList>
    </citation>
    <scope>NUCLEOTIDE SEQUENCE [LARGE SCALE GENOMIC DNA]</scope>
    <source>
        <strain evidence="11 12">Tu259-1</strain>
    </source>
</reference>
<evidence type="ECO:0000256" key="3">
    <source>
        <dbReference type="ARBA" id="ARBA00022741"/>
    </source>
</evidence>
<dbReference type="InterPro" id="IPR027640">
    <property type="entry name" value="Kinesin-like_fam"/>
</dbReference>
<dbReference type="AlphaFoldDB" id="A0A854Q7T0"/>